<dbReference type="InterPro" id="IPR010982">
    <property type="entry name" value="Lambda_DNA-bd_dom_sf"/>
</dbReference>
<dbReference type="Proteomes" id="UP000027466">
    <property type="component" value="Unassembled WGS sequence"/>
</dbReference>
<dbReference type="STRING" id="60547.GCA_000751215_06315"/>
<reference evidence="2 3" key="1">
    <citation type="submission" date="2014-03" db="EMBL/GenBank/DDBJ databases">
        <title>Draft Genome Sequences of Four Burkholderia Strains.</title>
        <authorList>
            <person name="Liu X.Y."/>
            <person name="Li C.X."/>
            <person name="Xu J.H."/>
        </authorList>
    </citation>
    <scope>NUCLEOTIDE SEQUENCE [LARGE SCALE GENOMIC DNA]</scope>
    <source>
        <strain evidence="2 3">DSM 50014</strain>
    </source>
</reference>
<evidence type="ECO:0000256" key="1">
    <source>
        <dbReference type="SAM" id="MobiDB-lite"/>
    </source>
</evidence>
<comment type="caution">
    <text evidence="2">The sequence shown here is derived from an EMBL/GenBank/DDBJ whole genome shotgun (WGS) entry which is preliminary data.</text>
</comment>
<sequence length="112" mass="12823">MDIFHAYLKKLTKDERQSLADLVDTSVAYLWQIAYKQRRCNESMAIEIEKASKRAVRVEDLRPDVDWAYIRDSARSIAESGADIVDRLKASDDVQPPAGGTNRKRKEAKLRV</sequence>
<dbReference type="AlphaFoldDB" id="A0A069PLJ2"/>
<keyword evidence="3" id="KW-1185">Reference proteome</keyword>
<dbReference type="Gene3D" id="1.10.260.40">
    <property type="entry name" value="lambda repressor-like DNA-binding domains"/>
    <property type="match status" value="1"/>
</dbReference>
<accession>A0A069PLJ2</accession>
<dbReference type="InterPro" id="IPR031856">
    <property type="entry name" value="YdaS_toxin-like"/>
</dbReference>
<evidence type="ECO:0000313" key="2">
    <source>
        <dbReference type="EMBL" id="KDR41563.1"/>
    </source>
</evidence>
<feature type="compositionally biased region" description="Basic residues" evidence="1">
    <location>
        <begin position="102"/>
        <end position="112"/>
    </location>
</feature>
<proteinExistence type="predicted"/>
<dbReference type="Pfam" id="PF15943">
    <property type="entry name" value="YdaS_toxin"/>
    <property type="match status" value="1"/>
</dbReference>
<name>A0A069PLJ2_9BURK</name>
<dbReference type="EMBL" id="JFHC01000026">
    <property type="protein sequence ID" value="KDR41563.1"/>
    <property type="molecule type" value="Genomic_DNA"/>
</dbReference>
<gene>
    <name evidence="2" type="ORF">BG61_16935</name>
</gene>
<protein>
    <submittedName>
        <fullName evidence="2">Uncharacterized protein</fullName>
    </submittedName>
</protein>
<dbReference type="RefSeq" id="WP_052040599.1">
    <property type="nucleotide sequence ID" value="NZ_CADFFX010000001.1"/>
</dbReference>
<evidence type="ECO:0000313" key="3">
    <source>
        <dbReference type="Proteomes" id="UP000027466"/>
    </source>
</evidence>
<feature type="region of interest" description="Disordered" evidence="1">
    <location>
        <begin position="88"/>
        <end position="112"/>
    </location>
</feature>
<organism evidence="2 3">
    <name type="scientific">Caballeronia glathei</name>
    <dbReference type="NCBI Taxonomy" id="60547"/>
    <lineage>
        <taxon>Bacteria</taxon>
        <taxon>Pseudomonadati</taxon>
        <taxon>Pseudomonadota</taxon>
        <taxon>Betaproteobacteria</taxon>
        <taxon>Burkholderiales</taxon>
        <taxon>Burkholderiaceae</taxon>
        <taxon>Caballeronia</taxon>
    </lineage>
</organism>
<dbReference type="GO" id="GO:0003677">
    <property type="term" value="F:DNA binding"/>
    <property type="evidence" value="ECO:0007669"/>
    <property type="project" value="InterPro"/>
</dbReference>